<dbReference type="GO" id="GO:0005811">
    <property type="term" value="C:lipid droplet"/>
    <property type="evidence" value="ECO:0007669"/>
    <property type="project" value="InterPro"/>
</dbReference>
<sequence>MKLIHYEDEITRYITIGVVEKSMCMLACWVEDPDGDAYKKHLARVKEYIWVAEDGIKAHSFGSQSWDTGFSIQALLASDLIDETGPVLAKGHEFIKRSQVRDNPFGDFRKMHHHISKGSWIFYDQDHGLQVSDCTAGMFEVLLAFFNDAT</sequence>
<evidence type="ECO:0000256" key="1">
    <source>
        <dbReference type="ARBA" id="ARBA00023235"/>
    </source>
</evidence>
<comment type="caution">
    <text evidence="2">The sequence shown here is derived from an EMBL/GenBank/DDBJ whole genome shotgun (WGS) entry which is preliminary data.</text>
</comment>
<keyword evidence="1" id="KW-0413">Isomerase</keyword>
<dbReference type="AlphaFoldDB" id="A0A8J4V7I0"/>
<dbReference type="GO" id="GO:0042300">
    <property type="term" value="F:beta-amyrin synthase activity"/>
    <property type="evidence" value="ECO:0007669"/>
    <property type="project" value="UniProtKB-ARBA"/>
</dbReference>
<proteinExistence type="predicted"/>
<keyword evidence="3" id="KW-1185">Reference proteome</keyword>
<accession>A0A8J4V7I0</accession>
<evidence type="ECO:0000313" key="3">
    <source>
        <dbReference type="Proteomes" id="UP000737018"/>
    </source>
</evidence>
<name>A0A8J4V7I0_9ROSI</name>
<dbReference type="Proteomes" id="UP000737018">
    <property type="component" value="Unassembled WGS sequence"/>
</dbReference>
<dbReference type="GO" id="GO:0016104">
    <property type="term" value="P:triterpenoid biosynthetic process"/>
    <property type="evidence" value="ECO:0007669"/>
    <property type="project" value="InterPro"/>
</dbReference>
<dbReference type="PANTHER" id="PTHR11764">
    <property type="entry name" value="TERPENE CYCLASE/MUTASE FAMILY MEMBER"/>
    <property type="match status" value="1"/>
</dbReference>
<dbReference type="SUPFAM" id="SSF48239">
    <property type="entry name" value="Terpenoid cyclases/Protein prenyltransferases"/>
    <property type="match status" value="1"/>
</dbReference>
<dbReference type="InterPro" id="IPR008930">
    <property type="entry name" value="Terpenoid_cyclase/PrenylTrfase"/>
</dbReference>
<reference evidence="2" key="1">
    <citation type="submission" date="2020-03" db="EMBL/GenBank/DDBJ databases">
        <title>Castanea mollissima Vanexum genome sequencing.</title>
        <authorList>
            <person name="Staton M."/>
        </authorList>
    </citation>
    <scope>NUCLEOTIDE SEQUENCE</scope>
    <source>
        <tissue evidence="2">Leaf</tissue>
    </source>
</reference>
<dbReference type="InterPro" id="IPR018333">
    <property type="entry name" value="Squalene_cyclase"/>
</dbReference>
<dbReference type="EMBL" id="JRKL02004946">
    <property type="protein sequence ID" value="KAF3951418.1"/>
    <property type="molecule type" value="Genomic_DNA"/>
</dbReference>
<gene>
    <name evidence="2" type="ORF">CMV_022925</name>
</gene>
<protein>
    <recommendedName>
        <fullName evidence="4">Beta-amyrin synthase</fullName>
    </recommendedName>
</protein>
<organism evidence="2 3">
    <name type="scientific">Castanea mollissima</name>
    <name type="common">Chinese chestnut</name>
    <dbReference type="NCBI Taxonomy" id="60419"/>
    <lineage>
        <taxon>Eukaryota</taxon>
        <taxon>Viridiplantae</taxon>
        <taxon>Streptophyta</taxon>
        <taxon>Embryophyta</taxon>
        <taxon>Tracheophyta</taxon>
        <taxon>Spermatophyta</taxon>
        <taxon>Magnoliopsida</taxon>
        <taxon>eudicotyledons</taxon>
        <taxon>Gunneridae</taxon>
        <taxon>Pentapetalae</taxon>
        <taxon>rosids</taxon>
        <taxon>fabids</taxon>
        <taxon>Fagales</taxon>
        <taxon>Fagaceae</taxon>
        <taxon>Castanea</taxon>
    </lineage>
</organism>
<dbReference type="Gene3D" id="1.50.10.20">
    <property type="match status" value="1"/>
</dbReference>
<dbReference type="OrthoDB" id="21502at2759"/>
<evidence type="ECO:0000313" key="2">
    <source>
        <dbReference type="EMBL" id="KAF3951418.1"/>
    </source>
</evidence>
<dbReference type="PANTHER" id="PTHR11764:SF58">
    <property type="entry name" value="BETA-AMYRIN SYNTHASE-RELATED"/>
    <property type="match status" value="1"/>
</dbReference>
<evidence type="ECO:0008006" key="4">
    <source>
        <dbReference type="Google" id="ProtNLM"/>
    </source>
</evidence>